<organism evidence="3 4">
    <name type="scientific">Anaeramoeba flamelloides</name>
    <dbReference type="NCBI Taxonomy" id="1746091"/>
    <lineage>
        <taxon>Eukaryota</taxon>
        <taxon>Metamonada</taxon>
        <taxon>Anaeramoebidae</taxon>
        <taxon>Anaeramoeba</taxon>
    </lineage>
</organism>
<reference evidence="3" key="1">
    <citation type="submission" date="2022-08" db="EMBL/GenBank/DDBJ databases">
        <title>Novel sulphate-reducing endosymbionts in the free-living metamonad Anaeramoeba.</title>
        <authorList>
            <person name="Jerlstrom-Hultqvist J."/>
            <person name="Cepicka I."/>
            <person name="Gallot-Lavallee L."/>
            <person name="Salas-Leiva D."/>
            <person name="Curtis B.A."/>
            <person name="Zahonova K."/>
            <person name="Pipaliya S."/>
            <person name="Dacks J."/>
            <person name="Roger A.J."/>
        </authorList>
    </citation>
    <scope>NUCLEOTIDE SEQUENCE</scope>
    <source>
        <strain evidence="3">Busselton2</strain>
    </source>
</reference>
<evidence type="ECO:0000259" key="2">
    <source>
        <dbReference type="PROSITE" id="PS51886"/>
    </source>
</evidence>
<evidence type="ECO:0000313" key="3">
    <source>
        <dbReference type="EMBL" id="KAJ3449576.1"/>
    </source>
</evidence>
<evidence type="ECO:0000313" key="4">
    <source>
        <dbReference type="Proteomes" id="UP001146793"/>
    </source>
</evidence>
<comment type="caution">
    <text evidence="3">The sequence shown here is derived from an EMBL/GenBank/DDBJ whole genome shotgun (WGS) entry which is preliminary data.</text>
</comment>
<dbReference type="InterPro" id="IPR006571">
    <property type="entry name" value="TLDc_dom"/>
</dbReference>
<dbReference type="PANTHER" id="PTHR23354">
    <property type="entry name" value="NUCLEOLAR PROTEIN 7/ESTROGEN RECEPTOR COACTIVATOR-RELATED"/>
    <property type="match status" value="1"/>
</dbReference>
<dbReference type="Proteomes" id="UP001146793">
    <property type="component" value="Unassembled WGS sequence"/>
</dbReference>
<protein>
    <submittedName>
        <fullName evidence="3">Pep-cterm sorting domain-containing protein</fullName>
    </submittedName>
</protein>
<keyword evidence="1" id="KW-0175">Coiled coil</keyword>
<proteinExistence type="predicted"/>
<gene>
    <name evidence="3" type="ORF">M0812_05729</name>
</gene>
<dbReference type="Pfam" id="PF07534">
    <property type="entry name" value="TLD"/>
    <property type="match status" value="1"/>
</dbReference>
<accession>A0AAV8A9B8</accession>
<dbReference type="AlphaFoldDB" id="A0AAV8A9B8"/>
<dbReference type="EMBL" id="JANTQA010000012">
    <property type="protein sequence ID" value="KAJ3449576.1"/>
    <property type="molecule type" value="Genomic_DNA"/>
</dbReference>
<feature type="coiled-coil region" evidence="1">
    <location>
        <begin position="145"/>
        <end position="215"/>
    </location>
</feature>
<evidence type="ECO:0000256" key="1">
    <source>
        <dbReference type="SAM" id="Coils"/>
    </source>
</evidence>
<dbReference type="PROSITE" id="PS51886">
    <property type="entry name" value="TLDC"/>
    <property type="match status" value="1"/>
</dbReference>
<sequence>MSFPIEYQSESPNYWVVLSHKKIEISSKQYILIFTSHKNENKSQIILMVYKPFEIDRKNEEKEKEKEREKEKEKKTYFCVVETKMTKKKADSVLLLIENNTSTFEYSKDDDHFLLSLGLQDFVLENKNLLHIDQYYETIVIEEKFKEYQNQIEFLLNENKQMKSEFAKNTTKFEETIEHLSQENKKLKIENKDLKEKVNNKKKKKEKEKEKEIKKDGVNNFLRGSMILDTEKENHLGYCKTLQKWLQNRGFNSNLKLRYSTDIHGWSNRVFHNKCDKKGKSLTLIKLKNGSLFGGYADGDWWSPPRSGTFFNTQNQNSFIFSLRSKNNNRKPLIFKRRLRQGSFELTTNKDYGPIWGGGKGYDLLLNFDEPASCFSALGYSYWSDEILSQQNQSTTNYLSGTTGFWEFQSIEVFCEF</sequence>
<feature type="domain" description="TLDc" evidence="2">
    <location>
        <begin position="232"/>
        <end position="386"/>
    </location>
</feature>
<name>A0AAV8A9B8_9EUKA</name>